<keyword evidence="4" id="KW-0326">Glycosidase</keyword>
<sequence length="211" mass="24568">MGRRPDRLPDHLQALYDERRQAIRRRLQDFASVPSERYFYEACFCVCTPQSKAASANVVVMRLEEARFLERGGDPSPLLRSAEHYIRFHTTKSGRLLRLREEWGSLLDLIRSTPDSSVLRDTLVERIDGYGLKEASHFLRNIGRRDLAIIDRHLLRNLVDCGLYMEIPNVSTRKRYLGVEGEFRRFSDRIGIPMDELDLLFWSAITGEILK</sequence>
<dbReference type="SUPFAM" id="SSF48150">
    <property type="entry name" value="DNA-glycosylase"/>
    <property type="match status" value="1"/>
</dbReference>
<dbReference type="InterPro" id="IPR011257">
    <property type="entry name" value="DNA_glycosylase"/>
</dbReference>
<evidence type="ECO:0000256" key="3">
    <source>
        <dbReference type="ARBA" id="ARBA00023204"/>
    </source>
</evidence>
<organism evidence="5 6">
    <name type="scientific">Candidatus Kapaibacterium thiocyanatum</name>
    <dbReference type="NCBI Taxonomy" id="1895771"/>
    <lineage>
        <taxon>Bacteria</taxon>
        <taxon>Pseudomonadati</taxon>
        <taxon>Candidatus Kapaibacteriota</taxon>
        <taxon>Candidatus Kapaibacteriia</taxon>
        <taxon>Candidatus Kapaibacteriales</taxon>
        <taxon>Candidatus Kapaibacteriaceae</taxon>
        <taxon>Candidatus Kapaibacterium</taxon>
    </lineage>
</organism>
<dbReference type="Proteomes" id="UP000184233">
    <property type="component" value="Unassembled WGS sequence"/>
</dbReference>
<dbReference type="Gene3D" id="1.10.1670.10">
    <property type="entry name" value="Helix-hairpin-Helix base-excision DNA repair enzymes (C-terminal)"/>
    <property type="match status" value="1"/>
</dbReference>
<dbReference type="Gene3D" id="1.10.340.30">
    <property type="entry name" value="Hypothetical protein, domain 2"/>
    <property type="match status" value="1"/>
</dbReference>
<evidence type="ECO:0000256" key="2">
    <source>
        <dbReference type="ARBA" id="ARBA00022801"/>
    </source>
</evidence>
<dbReference type="GO" id="GO:0006281">
    <property type="term" value="P:DNA repair"/>
    <property type="evidence" value="ECO:0007669"/>
    <property type="project" value="UniProtKB-KW"/>
</dbReference>
<dbReference type="GO" id="GO:0016799">
    <property type="term" value="F:hydrolase activity, hydrolyzing N-glycosyl compounds"/>
    <property type="evidence" value="ECO:0007669"/>
    <property type="project" value="InterPro"/>
</dbReference>
<protein>
    <recommendedName>
        <fullName evidence="7">DNA-(apurinic or apyrimidinic site) lyase</fullName>
    </recommendedName>
</protein>
<evidence type="ECO:0000256" key="4">
    <source>
        <dbReference type="ARBA" id="ARBA00023295"/>
    </source>
</evidence>
<gene>
    <name evidence="5" type="ORF">BGO89_03100</name>
</gene>
<keyword evidence="2" id="KW-0378">Hydrolase</keyword>
<name>A0A1M3L2H0_9BACT</name>
<evidence type="ECO:0000313" key="6">
    <source>
        <dbReference type="Proteomes" id="UP000184233"/>
    </source>
</evidence>
<evidence type="ECO:0008006" key="7">
    <source>
        <dbReference type="Google" id="ProtNLM"/>
    </source>
</evidence>
<dbReference type="AlphaFoldDB" id="A0A1M3L2H0"/>
<dbReference type="InterPro" id="IPR023170">
    <property type="entry name" value="HhH_base_excis_C"/>
</dbReference>
<proteinExistence type="predicted"/>
<comment type="caution">
    <text evidence="5">The sequence shown here is derived from an EMBL/GenBank/DDBJ whole genome shotgun (WGS) entry which is preliminary data.</text>
</comment>
<keyword evidence="1" id="KW-0227">DNA damage</keyword>
<dbReference type="EMBL" id="MKVH01000013">
    <property type="protein sequence ID" value="OJX59417.1"/>
    <property type="molecule type" value="Genomic_DNA"/>
</dbReference>
<dbReference type="InterPro" id="IPR012092">
    <property type="entry name" value="DNA_glyclase/AP_lyase_Ogg"/>
</dbReference>
<reference evidence="5 6" key="1">
    <citation type="submission" date="2016-09" db="EMBL/GenBank/DDBJ databases">
        <title>Genome-resolved meta-omics ties microbial dynamics to process performance in biotechnology for thiocyanate degradation.</title>
        <authorList>
            <person name="Kantor R.S."/>
            <person name="Huddy R.J."/>
            <person name="Iyer R."/>
            <person name="Thomas B.C."/>
            <person name="Brown C.T."/>
            <person name="Anantharaman K."/>
            <person name="Tringe S."/>
            <person name="Hettich R.L."/>
            <person name="Harrison S.T."/>
            <person name="Banfield J.F."/>
        </authorList>
    </citation>
    <scope>NUCLEOTIDE SEQUENCE [LARGE SCALE GENOMIC DNA]</scope>
    <source>
        <strain evidence="5">59-99</strain>
    </source>
</reference>
<dbReference type="Pfam" id="PF22175">
    <property type="entry name" value="Ogg-HhH"/>
    <property type="match status" value="1"/>
</dbReference>
<accession>A0A1M3L2H0</accession>
<dbReference type="GO" id="GO:0003906">
    <property type="term" value="F:DNA-(apurinic or apyrimidinic site) endonuclease activity"/>
    <property type="evidence" value="ECO:0007669"/>
    <property type="project" value="InterPro"/>
</dbReference>
<evidence type="ECO:0000313" key="5">
    <source>
        <dbReference type="EMBL" id="OJX59417.1"/>
    </source>
</evidence>
<keyword evidence="3" id="KW-0234">DNA repair</keyword>
<evidence type="ECO:0000256" key="1">
    <source>
        <dbReference type="ARBA" id="ARBA00022763"/>
    </source>
</evidence>
<dbReference type="STRING" id="1895771.BGO89_03100"/>